<reference evidence="2 3" key="1">
    <citation type="journal article" date="2019" name="Commun. Biol.">
        <title>The bagworm genome reveals a unique fibroin gene that provides high tensile strength.</title>
        <authorList>
            <person name="Kono N."/>
            <person name="Nakamura H."/>
            <person name="Ohtoshi R."/>
            <person name="Tomita M."/>
            <person name="Numata K."/>
            <person name="Arakawa K."/>
        </authorList>
    </citation>
    <scope>NUCLEOTIDE SEQUENCE [LARGE SCALE GENOMIC DNA]</scope>
</reference>
<sequence>MNCSALTRPPMVNDRTRGFRGLGNRYLNRSEKSIGLLLYDPSDSKARSALEPRKGTYDNKPVLIARDRHLLFTVTKTRRREITKVVTGEGRSSAESGLGQWPPIAPGARAQRPYVHDGRRRPAAARPRAAAIHRRSRLGSRAFRKHARRCSFMLF</sequence>
<proteinExistence type="predicted"/>
<comment type="caution">
    <text evidence="2">The sequence shown here is derived from an EMBL/GenBank/DDBJ whole genome shotgun (WGS) entry which is preliminary data.</text>
</comment>
<dbReference type="Proteomes" id="UP000299102">
    <property type="component" value="Unassembled WGS sequence"/>
</dbReference>
<dbReference type="EMBL" id="BGZK01000341">
    <property type="protein sequence ID" value="GBP37941.1"/>
    <property type="molecule type" value="Genomic_DNA"/>
</dbReference>
<protein>
    <submittedName>
        <fullName evidence="2">Uncharacterized protein</fullName>
    </submittedName>
</protein>
<keyword evidence="3" id="KW-1185">Reference proteome</keyword>
<organism evidence="2 3">
    <name type="scientific">Eumeta variegata</name>
    <name type="common">Bagworm moth</name>
    <name type="synonym">Eumeta japonica</name>
    <dbReference type="NCBI Taxonomy" id="151549"/>
    <lineage>
        <taxon>Eukaryota</taxon>
        <taxon>Metazoa</taxon>
        <taxon>Ecdysozoa</taxon>
        <taxon>Arthropoda</taxon>
        <taxon>Hexapoda</taxon>
        <taxon>Insecta</taxon>
        <taxon>Pterygota</taxon>
        <taxon>Neoptera</taxon>
        <taxon>Endopterygota</taxon>
        <taxon>Lepidoptera</taxon>
        <taxon>Glossata</taxon>
        <taxon>Ditrysia</taxon>
        <taxon>Tineoidea</taxon>
        <taxon>Psychidae</taxon>
        <taxon>Oiketicinae</taxon>
        <taxon>Eumeta</taxon>
    </lineage>
</organism>
<name>A0A4C1VHI7_EUMVA</name>
<evidence type="ECO:0000313" key="2">
    <source>
        <dbReference type="EMBL" id="GBP37941.1"/>
    </source>
</evidence>
<gene>
    <name evidence="2" type="ORF">EVAR_84927_1</name>
</gene>
<evidence type="ECO:0000256" key="1">
    <source>
        <dbReference type="SAM" id="MobiDB-lite"/>
    </source>
</evidence>
<feature type="region of interest" description="Disordered" evidence="1">
    <location>
        <begin position="87"/>
        <end position="130"/>
    </location>
</feature>
<accession>A0A4C1VHI7</accession>
<dbReference type="AlphaFoldDB" id="A0A4C1VHI7"/>
<evidence type="ECO:0000313" key="3">
    <source>
        <dbReference type="Proteomes" id="UP000299102"/>
    </source>
</evidence>